<dbReference type="WBParaSite" id="MBELARI_LOCUS18401">
    <property type="protein sequence ID" value="MBELARI_LOCUS18401"/>
    <property type="gene ID" value="MBELARI_LOCUS18401"/>
</dbReference>
<name>A0AAF3EW32_9BILA</name>
<keyword evidence="5" id="KW-1185">Reference proteome</keyword>
<protein>
    <recommendedName>
        <fullName evidence="4">Protein kinase domain-containing protein</fullName>
    </recommendedName>
</protein>
<reference evidence="6" key="1">
    <citation type="submission" date="2024-02" db="UniProtKB">
        <authorList>
            <consortium name="WormBaseParasite"/>
        </authorList>
    </citation>
    <scope>IDENTIFICATION</scope>
</reference>
<evidence type="ECO:0000313" key="6">
    <source>
        <dbReference type="WBParaSite" id="MBELARI_LOCUS18401"/>
    </source>
</evidence>
<dbReference type="SUPFAM" id="SSF56112">
    <property type="entry name" value="Protein kinase-like (PK-like)"/>
    <property type="match status" value="2"/>
</dbReference>
<evidence type="ECO:0000256" key="2">
    <source>
        <dbReference type="ARBA" id="ARBA00022840"/>
    </source>
</evidence>
<dbReference type="InterPro" id="IPR050117">
    <property type="entry name" value="MAPK"/>
</dbReference>
<evidence type="ECO:0000259" key="4">
    <source>
        <dbReference type="PROSITE" id="PS50011"/>
    </source>
</evidence>
<dbReference type="AlphaFoldDB" id="A0AAF3EW32"/>
<dbReference type="Gene3D" id="1.10.510.10">
    <property type="entry name" value="Transferase(Phosphotransferase) domain 1"/>
    <property type="match status" value="2"/>
</dbReference>
<dbReference type="InterPro" id="IPR011009">
    <property type="entry name" value="Kinase-like_dom_sf"/>
</dbReference>
<feature type="coiled-coil region" evidence="3">
    <location>
        <begin position="374"/>
        <end position="401"/>
    </location>
</feature>
<dbReference type="PANTHER" id="PTHR24055">
    <property type="entry name" value="MITOGEN-ACTIVATED PROTEIN KINASE"/>
    <property type="match status" value="1"/>
</dbReference>
<sequence length="708" mass="81743">MESGATISEKRKCLVKQGNTRELTRFDFNLPASILPDTNDSHNRPEEAEAGEFHVLNRSHPIFIQFIAGTMMILENNREVTKRIVVKRIKLENLGFFGTNITKFKEELLRLKFLKNSSHIVQEYRSFYETKDGKPVVFYSITERMDHSLDVYFNFLKKLDGTEKEKQRDHRHISAFLTQTLRALDFLHSQGIVHANLKPSKIGMNKQSFQLKLLDFGKRRRGNLDEEVQCLGIPFYEAPEVIFKGNHSTKMDIWSIGVCAVEFLGCSLFSPKGDSKEVETKIRRFGGRNSVLKRQLEVLTGSESSDTFLPSDLQILERATINPEKLHGEIPYSRLGPKRDPLNVPNLQSLLEKVFEIDPNRRPSATELLKMPYLEIMNRKYEMMEDRFVSFEENRKIQEREKSELNSLIEKDRFYRPPKLSENKDVYHVIASGNFADIIDIGRKDETSEPVKRDLRDIGALLTQLLRALDYIHQRGIIHGDVTPRNIGMNQKEFEIKLLDFGLARETNPKLDHSTNVDTPYIYQPLEVLMKSKYNMAIDIWAVALVAIEMLGMKLFMPTENDQEIERKIRERGAENVVKDRIFEVLGVPNDQYRSIFGGSVDEEPSPNRLNHFLPSHRIGEDVEPLKVVDFLDLISRMLDPNPVTRAKANDCLEHRFLSALPINKPYVEEENKKDREALLNGMRIFGKPSSSNRLNSTFLDPLSLFND</sequence>
<evidence type="ECO:0000313" key="5">
    <source>
        <dbReference type="Proteomes" id="UP000887575"/>
    </source>
</evidence>
<dbReference type="InterPro" id="IPR000719">
    <property type="entry name" value="Prot_kinase_dom"/>
</dbReference>
<proteinExistence type="predicted"/>
<keyword evidence="1" id="KW-0547">Nucleotide-binding</keyword>
<evidence type="ECO:0000256" key="1">
    <source>
        <dbReference type="ARBA" id="ARBA00022741"/>
    </source>
</evidence>
<dbReference type="PROSITE" id="PS50011">
    <property type="entry name" value="PROTEIN_KINASE_DOM"/>
    <property type="match status" value="2"/>
</dbReference>
<dbReference type="GO" id="GO:0004672">
    <property type="term" value="F:protein kinase activity"/>
    <property type="evidence" value="ECO:0007669"/>
    <property type="project" value="InterPro"/>
</dbReference>
<feature type="domain" description="Protein kinase" evidence="4">
    <location>
        <begin position="366"/>
        <end position="658"/>
    </location>
</feature>
<feature type="domain" description="Protein kinase" evidence="4">
    <location>
        <begin position="42"/>
        <end position="374"/>
    </location>
</feature>
<dbReference type="Pfam" id="PF00069">
    <property type="entry name" value="Pkinase"/>
    <property type="match status" value="2"/>
</dbReference>
<accession>A0AAF3EW32</accession>
<dbReference type="Proteomes" id="UP000887575">
    <property type="component" value="Unassembled WGS sequence"/>
</dbReference>
<keyword evidence="3" id="KW-0175">Coiled coil</keyword>
<dbReference type="GO" id="GO:0005524">
    <property type="term" value="F:ATP binding"/>
    <property type="evidence" value="ECO:0007669"/>
    <property type="project" value="UniProtKB-KW"/>
</dbReference>
<keyword evidence="2" id="KW-0067">ATP-binding</keyword>
<organism evidence="5 6">
    <name type="scientific">Mesorhabditis belari</name>
    <dbReference type="NCBI Taxonomy" id="2138241"/>
    <lineage>
        <taxon>Eukaryota</taxon>
        <taxon>Metazoa</taxon>
        <taxon>Ecdysozoa</taxon>
        <taxon>Nematoda</taxon>
        <taxon>Chromadorea</taxon>
        <taxon>Rhabditida</taxon>
        <taxon>Rhabditina</taxon>
        <taxon>Rhabditomorpha</taxon>
        <taxon>Rhabditoidea</taxon>
        <taxon>Rhabditidae</taxon>
        <taxon>Mesorhabditinae</taxon>
        <taxon>Mesorhabditis</taxon>
    </lineage>
</organism>
<evidence type="ECO:0000256" key="3">
    <source>
        <dbReference type="SAM" id="Coils"/>
    </source>
</evidence>